<keyword evidence="4" id="KW-1185">Reference proteome</keyword>
<feature type="compositionally biased region" description="Basic and acidic residues" evidence="2">
    <location>
        <begin position="437"/>
        <end position="447"/>
    </location>
</feature>
<dbReference type="PANTHER" id="PTHR34461:SF4">
    <property type="entry name" value="OS01G0101800 PROTEIN"/>
    <property type="match status" value="1"/>
</dbReference>
<organism evidence="3 4">
    <name type="scientific">Phaseolus coccineus</name>
    <name type="common">Scarlet runner bean</name>
    <name type="synonym">Phaseolus multiflorus</name>
    <dbReference type="NCBI Taxonomy" id="3886"/>
    <lineage>
        <taxon>Eukaryota</taxon>
        <taxon>Viridiplantae</taxon>
        <taxon>Streptophyta</taxon>
        <taxon>Embryophyta</taxon>
        <taxon>Tracheophyta</taxon>
        <taxon>Spermatophyta</taxon>
        <taxon>Magnoliopsida</taxon>
        <taxon>eudicotyledons</taxon>
        <taxon>Gunneridae</taxon>
        <taxon>Pentapetalae</taxon>
        <taxon>rosids</taxon>
        <taxon>fabids</taxon>
        <taxon>Fabales</taxon>
        <taxon>Fabaceae</taxon>
        <taxon>Papilionoideae</taxon>
        <taxon>50 kb inversion clade</taxon>
        <taxon>NPAAA clade</taxon>
        <taxon>indigoferoid/millettioid clade</taxon>
        <taxon>Phaseoleae</taxon>
        <taxon>Phaseolus</taxon>
    </lineage>
</organism>
<dbReference type="EMBL" id="JAYMYR010000008">
    <property type="protein sequence ID" value="KAK7346029.1"/>
    <property type="molecule type" value="Genomic_DNA"/>
</dbReference>
<name>A0AAN9M4H2_PHACN</name>
<feature type="compositionally biased region" description="Polar residues" evidence="2">
    <location>
        <begin position="260"/>
        <end position="271"/>
    </location>
</feature>
<feature type="coiled-coil region" evidence="1">
    <location>
        <begin position="897"/>
        <end position="928"/>
    </location>
</feature>
<dbReference type="PANTHER" id="PTHR34461">
    <property type="entry name" value="EXPRESSED PROTEIN"/>
    <property type="match status" value="1"/>
</dbReference>
<keyword evidence="1" id="KW-0175">Coiled coil</keyword>
<gene>
    <name evidence="3" type="ORF">VNO80_20542</name>
</gene>
<feature type="region of interest" description="Disordered" evidence="2">
    <location>
        <begin position="119"/>
        <end position="146"/>
    </location>
</feature>
<protein>
    <submittedName>
        <fullName evidence="3">Uncharacterized protein</fullName>
    </submittedName>
</protein>
<feature type="region of interest" description="Disordered" evidence="2">
    <location>
        <begin position="430"/>
        <end position="474"/>
    </location>
</feature>
<evidence type="ECO:0000313" key="3">
    <source>
        <dbReference type="EMBL" id="KAK7346029.1"/>
    </source>
</evidence>
<comment type="caution">
    <text evidence="3">The sequence shown here is derived from an EMBL/GenBank/DDBJ whole genome shotgun (WGS) entry which is preliminary data.</text>
</comment>
<reference evidence="3 4" key="1">
    <citation type="submission" date="2024-01" db="EMBL/GenBank/DDBJ databases">
        <title>The genomes of 5 underutilized Papilionoideae crops provide insights into root nodulation and disease resistanc.</title>
        <authorList>
            <person name="Jiang F."/>
        </authorList>
    </citation>
    <scope>NUCLEOTIDE SEQUENCE [LARGE SCALE GENOMIC DNA]</scope>
    <source>
        <strain evidence="3">JINMINGXINNONG_FW02</strain>
        <tissue evidence="3">Leaves</tissue>
    </source>
</reference>
<sequence>MDIDPSSRKRNRASATLTRSKAQFLLHRNRSGQLRFDPVPTDDEPYTVLFPFHGTNSKKPKRGHDEPPRLLMKDLRARRVYSPPQSTNSSLIEGAFLKRTADDSDCADRKLAEGPDLGLSREAFSFDPGNAESLEESRKLQDCRGNNDGDCSEKIEGFDGAVVPTTLPDPEVCVGSTSKVGVDEAEITFKDTPTTGIVNTKNGSSVVSGNILRPRFQGRLFKAPGSVHYRRLFPFLRDTVRDNSDTPKLGFSQKKEDGGQQLQHPLASQDQKASRELKTEEEKCLSESKVNATADYGVNIFRSDLPNDGFNQLSFHTNNLDCNEPSHNSACNPEEFGFLNEKCILTTPPNADIYDNSEVNIKPMNLTRSTQENAGQRFCLKADKGKDSFKIRSVPGQHLHKKLFKTPGSVSYKRLLPFLMDLTNDDSVTSKFGHQTHNQEEKEDVHPKRSQLPLSSQSEEASIEGHKTDSSPMHGAVESNGVENYVSVYTSNQLSHVKQPISTPSQELPELPMQWDSKEVVGEGLSAPSVNEHMEKIVKDDECLTASELNPCSVMEDDFHSAKQVANVGHNGDHQEVQNKSESPLKDQNRLYVNGDVSELTFVHHSNEEKGFTIGYDENKQFVNREERESVDGNVTSLNHVRFSNDLLRPLSENIISGKSDLGGHSGDKVGSVQNAIVLCSTMPSEGSDNASEIKNEFQSKITSVLRRCLQFKLLKQAGSLNCKRLLPFLLNNNSDTQHQIGLNNDSSSQKFQIAEFQSSHDSCKVIQLQDEQVASNGLFKQESSTDPSIFDHEIELPIVTKEEKATPPLSKSSIFSEVKGTSSFLISCGKQPETLKCGQSLSQLKVVEQLGDPAVGFRKGILKRNPRGCRGLCTCLNCVSFRLHAEGAFEFSKNQLLDAEEVAHDLMKELSQLRNLLEKSVDSANINPVFDGSQVKEACRKAFAAEELAKDRLNQMHDDLNIHSRIRSLEAPRVTFAVNVEEKTIQPEGRQLSLEGPLTLAKLAETVVLTFRITKS</sequence>
<evidence type="ECO:0000256" key="2">
    <source>
        <dbReference type="SAM" id="MobiDB-lite"/>
    </source>
</evidence>
<evidence type="ECO:0000313" key="4">
    <source>
        <dbReference type="Proteomes" id="UP001374584"/>
    </source>
</evidence>
<dbReference type="Proteomes" id="UP001374584">
    <property type="component" value="Unassembled WGS sequence"/>
</dbReference>
<feature type="compositionally biased region" description="Basic and acidic residues" evidence="2">
    <location>
        <begin position="135"/>
        <end position="146"/>
    </location>
</feature>
<feature type="region of interest" description="Disordered" evidence="2">
    <location>
        <begin position="244"/>
        <end position="280"/>
    </location>
</feature>
<dbReference type="AlphaFoldDB" id="A0AAN9M4H2"/>
<proteinExistence type="predicted"/>
<evidence type="ECO:0000256" key="1">
    <source>
        <dbReference type="SAM" id="Coils"/>
    </source>
</evidence>
<accession>A0AAN9M4H2</accession>